<reference evidence="2" key="1">
    <citation type="submission" date="2020-02" db="EMBL/GenBank/DDBJ databases">
        <authorList>
            <person name="Meier V. D."/>
        </authorList>
    </citation>
    <scope>NUCLEOTIDE SEQUENCE</scope>
    <source>
        <strain evidence="2">AVDCRST_MAG05</strain>
    </source>
</reference>
<feature type="non-terminal residue" evidence="2">
    <location>
        <position position="1"/>
    </location>
</feature>
<dbReference type="EMBL" id="CADCVM010000120">
    <property type="protein sequence ID" value="CAA9477939.1"/>
    <property type="molecule type" value="Genomic_DNA"/>
</dbReference>
<dbReference type="EC" id="1.1.1.100" evidence="2"/>
<protein>
    <submittedName>
        <fullName evidence="2">3-oxoacyl-[acyl-carrier protein] reductase</fullName>
        <ecNumber evidence="2">1.1.1.100</ecNumber>
    </submittedName>
</protein>
<feature type="compositionally biased region" description="Basic and acidic residues" evidence="1">
    <location>
        <begin position="21"/>
        <end position="42"/>
    </location>
</feature>
<feature type="region of interest" description="Disordered" evidence="1">
    <location>
        <begin position="1"/>
        <end position="80"/>
    </location>
</feature>
<name>A0A6J4RNI5_9ACTN</name>
<dbReference type="AlphaFoldDB" id="A0A6J4RNI5"/>
<proteinExistence type="predicted"/>
<organism evidence="2">
    <name type="scientific">uncultured Rubrobacteraceae bacterium</name>
    <dbReference type="NCBI Taxonomy" id="349277"/>
    <lineage>
        <taxon>Bacteria</taxon>
        <taxon>Bacillati</taxon>
        <taxon>Actinomycetota</taxon>
        <taxon>Rubrobacteria</taxon>
        <taxon>Rubrobacterales</taxon>
        <taxon>Rubrobacteraceae</taxon>
        <taxon>environmental samples</taxon>
    </lineage>
</organism>
<feature type="compositionally biased region" description="Gly residues" evidence="1">
    <location>
        <begin position="71"/>
        <end position="80"/>
    </location>
</feature>
<dbReference type="GO" id="GO:0004316">
    <property type="term" value="F:3-oxoacyl-[acyl-carrier-protein] reductase (NADPH) activity"/>
    <property type="evidence" value="ECO:0007669"/>
    <property type="project" value="UniProtKB-EC"/>
</dbReference>
<accession>A0A6J4RNI5</accession>
<gene>
    <name evidence="2" type="ORF">AVDCRST_MAG05-1082</name>
</gene>
<evidence type="ECO:0000256" key="1">
    <source>
        <dbReference type="SAM" id="MobiDB-lite"/>
    </source>
</evidence>
<sequence>AGSPGWQGSCHNGCCQRHRPRDGPPLRRGGREGVRGGPERPSGRGGGGGPGRPLRPRRRDGPGRRAADVPGGVGALRGRG</sequence>
<feature type="non-terminal residue" evidence="2">
    <location>
        <position position="80"/>
    </location>
</feature>
<evidence type="ECO:0000313" key="2">
    <source>
        <dbReference type="EMBL" id="CAA9477939.1"/>
    </source>
</evidence>
<keyword evidence="2" id="KW-0560">Oxidoreductase</keyword>